<proteinExistence type="predicted"/>
<organism evidence="1 2">
    <name type="scientific">Pyropia yezoensis</name>
    <name type="common">Susabi-nori</name>
    <name type="synonym">Porphyra yezoensis</name>
    <dbReference type="NCBI Taxonomy" id="2788"/>
    <lineage>
        <taxon>Eukaryota</taxon>
        <taxon>Rhodophyta</taxon>
        <taxon>Bangiophyceae</taxon>
        <taxon>Bangiales</taxon>
        <taxon>Bangiaceae</taxon>
        <taxon>Pyropia</taxon>
    </lineage>
</organism>
<evidence type="ECO:0000313" key="1">
    <source>
        <dbReference type="EMBL" id="KAK1864778.1"/>
    </source>
</evidence>
<protein>
    <submittedName>
        <fullName evidence="1">Uncharacterized protein</fullName>
    </submittedName>
</protein>
<sequence length="383" mass="41156">MTCGRVLNILWEDQEAARVMTAMAGRPQGVAMSIAPAAATEALTSAKSNAVLAGLQPIKGNIATLSGHMDCLQSSISRMANKVNNLGTSNERTALVVSRIQDAIATAPGAPPPAPVVVGSGAPPVQHSDQDLAEKNEADVAAIREECKAVLEPLMLGATDSDDVLPSSGCTLEIQLTATKRTLGFTDDDRDKAYLLSVRPFFSRIDSGGSVRMCRVLERVNRVKSHILEDFMKYSLPAYFETLGVNQEELSEINADTLLFDEGIWKGLSVTAAVNGVEAIFLRSGFGKRVVEAKAVGQIKVVHCARGHVALVLTFVQKVLEVMAGLRQPRRHGKMPPTYDVWRHQLGVGCRLLENDKAYEGLRLCDGFDSATDSATTPRSATL</sequence>
<comment type="caution">
    <text evidence="1">The sequence shown here is derived from an EMBL/GenBank/DDBJ whole genome shotgun (WGS) entry which is preliminary data.</text>
</comment>
<evidence type="ECO:0000313" key="2">
    <source>
        <dbReference type="Proteomes" id="UP000798662"/>
    </source>
</evidence>
<reference evidence="1" key="1">
    <citation type="submission" date="2019-11" db="EMBL/GenBank/DDBJ databases">
        <title>Nori genome reveals adaptations in red seaweeds to the harsh intertidal environment.</title>
        <authorList>
            <person name="Wang D."/>
            <person name="Mao Y."/>
        </authorList>
    </citation>
    <scope>NUCLEOTIDE SEQUENCE</scope>
    <source>
        <tissue evidence="1">Gametophyte</tissue>
    </source>
</reference>
<gene>
    <name evidence="1" type="ORF">I4F81_007321</name>
</gene>
<keyword evidence="2" id="KW-1185">Reference proteome</keyword>
<name>A0ACC3C4I9_PYRYE</name>
<dbReference type="EMBL" id="CM020619">
    <property type="protein sequence ID" value="KAK1864778.1"/>
    <property type="molecule type" value="Genomic_DNA"/>
</dbReference>
<accession>A0ACC3C4I9</accession>
<dbReference type="Proteomes" id="UP000798662">
    <property type="component" value="Chromosome 2"/>
</dbReference>